<organism evidence="2 3">
    <name type="scientific">Gossypium davidsonii</name>
    <name type="common">Davidson's cotton</name>
    <name type="synonym">Gossypium klotzschianum subsp. davidsonii</name>
    <dbReference type="NCBI Taxonomy" id="34287"/>
    <lineage>
        <taxon>Eukaryota</taxon>
        <taxon>Viridiplantae</taxon>
        <taxon>Streptophyta</taxon>
        <taxon>Embryophyta</taxon>
        <taxon>Tracheophyta</taxon>
        <taxon>Spermatophyta</taxon>
        <taxon>Magnoliopsida</taxon>
        <taxon>eudicotyledons</taxon>
        <taxon>Gunneridae</taxon>
        <taxon>Pentapetalae</taxon>
        <taxon>rosids</taxon>
        <taxon>malvids</taxon>
        <taxon>Malvales</taxon>
        <taxon>Malvaceae</taxon>
        <taxon>Malvoideae</taxon>
        <taxon>Gossypium</taxon>
    </lineage>
</organism>
<dbReference type="AlphaFoldDB" id="A0A7J8RWE2"/>
<evidence type="ECO:0000256" key="1">
    <source>
        <dbReference type="SAM" id="MobiDB-lite"/>
    </source>
</evidence>
<accession>A0A7J8RWE2</accession>
<proteinExistence type="predicted"/>
<reference evidence="2 3" key="1">
    <citation type="journal article" date="2019" name="Genome Biol. Evol.">
        <title>Insights into the evolution of the New World diploid cottons (Gossypium, subgenus Houzingenia) based on genome sequencing.</title>
        <authorList>
            <person name="Grover C.E."/>
            <person name="Arick M.A. 2nd"/>
            <person name="Thrash A."/>
            <person name="Conover J.L."/>
            <person name="Sanders W.S."/>
            <person name="Peterson D.G."/>
            <person name="Frelichowski J.E."/>
            <person name="Scheffler J.A."/>
            <person name="Scheffler B.E."/>
            <person name="Wendel J.F."/>
        </authorList>
    </citation>
    <scope>NUCLEOTIDE SEQUENCE [LARGE SCALE GENOMIC DNA]</scope>
    <source>
        <strain evidence="2">27</strain>
        <tissue evidence="2">Leaf</tissue>
    </source>
</reference>
<name>A0A7J8RWE2_GOSDV</name>
<dbReference type="Proteomes" id="UP000593561">
    <property type="component" value="Unassembled WGS sequence"/>
</dbReference>
<feature type="region of interest" description="Disordered" evidence="1">
    <location>
        <begin position="125"/>
        <end position="148"/>
    </location>
</feature>
<feature type="non-terminal residue" evidence="2">
    <location>
        <position position="1"/>
    </location>
</feature>
<evidence type="ECO:0000313" key="3">
    <source>
        <dbReference type="Proteomes" id="UP000593561"/>
    </source>
</evidence>
<sequence>MYSPELNSLSEFGLKKFSKKKVIASWKTSVYFKLSRNTGIQPKVVSRLGRIQVDKAYAREVYVPTFLKKLMNITGMSEQWRVIPVSAILAETFRSLNTCQIAGEGRLTGELLPIKEINGYTKMRQHHEGKKYDDSPKSLRGGCRVESP</sequence>
<gene>
    <name evidence="2" type="ORF">Godav_027358</name>
</gene>
<comment type="caution">
    <text evidence="2">The sequence shown here is derived from an EMBL/GenBank/DDBJ whole genome shotgun (WGS) entry which is preliminary data.</text>
</comment>
<dbReference type="EMBL" id="JABFAC010000007">
    <property type="protein sequence ID" value="MBA0617955.1"/>
    <property type="molecule type" value="Genomic_DNA"/>
</dbReference>
<evidence type="ECO:0000313" key="2">
    <source>
        <dbReference type="EMBL" id="MBA0617955.1"/>
    </source>
</evidence>
<keyword evidence="3" id="KW-1185">Reference proteome</keyword>
<protein>
    <submittedName>
        <fullName evidence="2">Uncharacterized protein</fullName>
    </submittedName>
</protein>